<evidence type="ECO:0000313" key="3">
    <source>
        <dbReference type="EMBL" id="EOX99494.1"/>
    </source>
</evidence>
<dbReference type="AlphaFoldDB" id="A0A061E374"/>
<dbReference type="PANTHER" id="PTHR31973">
    <property type="entry name" value="POLYPROTEIN, PUTATIVE-RELATED"/>
    <property type="match status" value="1"/>
</dbReference>
<organism evidence="3 4">
    <name type="scientific">Theobroma cacao</name>
    <name type="common">Cacao</name>
    <name type="synonym">Cocoa</name>
    <dbReference type="NCBI Taxonomy" id="3641"/>
    <lineage>
        <taxon>Eukaryota</taxon>
        <taxon>Viridiplantae</taxon>
        <taxon>Streptophyta</taxon>
        <taxon>Embryophyta</taxon>
        <taxon>Tracheophyta</taxon>
        <taxon>Spermatophyta</taxon>
        <taxon>Magnoliopsida</taxon>
        <taxon>eudicotyledons</taxon>
        <taxon>Gunneridae</taxon>
        <taxon>Pentapetalae</taxon>
        <taxon>rosids</taxon>
        <taxon>malvids</taxon>
        <taxon>Malvales</taxon>
        <taxon>Malvaceae</taxon>
        <taxon>Byttnerioideae</taxon>
        <taxon>Theobroma</taxon>
    </lineage>
</organism>
<proteinExistence type="predicted"/>
<dbReference type="HOGENOM" id="CLU_348981_0_0_1"/>
<protein>
    <recommendedName>
        <fullName evidence="2">Transposase MuDR plant domain-containing protein</fullName>
    </recommendedName>
</protein>
<dbReference type="EMBL" id="CM001880">
    <property type="protein sequence ID" value="EOX99494.1"/>
    <property type="molecule type" value="Genomic_DNA"/>
</dbReference>
<dbReference type="InterPro" id="IPR004332">
    <property type="entry name" value="Transposase_MuDR"/>
</dbReference>
<evidence type="ECO:0000259" key="2">
    <source>
        <dbReference type="Pfam" id="PF03108"/>
    </source>
</evidence>
<sequence>MCIRDCDTEFQLNFCDWPNLNFSSLPNVKLMITYGVKLVEEVVGVNSHNNEIELHVSLSHAAGVSRAVIRDDEDVASILLDERAIVVFVTIKVGNANDIPHEHGVQHSNHKEQNVNYSNIRHHAFPNKQPWQSRLTYPHEFQQPGAHMRCLQMMSAQFQSECASNEILGTLKQTQQSVENALGPLSSANDTVMVNDELHDDCEDDYVGEHEDRSKDDRVKQTDILDCNHTDGSTGHTITLVLEEVELDDHDRIVELEDVEGADPIYKNTIALENDIRSPDDSDQEKVNTGVSRHWIISRLNMISFQIVRSEESISMDDYLYRGKVFPSKAELKRVLSMLALKEHFEVRVKKSCHARFEVGCKDKACKFALRATKLPEGEYWQLQTFWKGFSAVMRPVVAIDATHLKGRFKGIMFMAHLDIKNAVEKVYKNVHHGLCNYHLGKNVKNRFKREDVTTIFTMAANCYRAVNFNRHMNQLKHLCKPAYDNLMRLGLERWARARSPVSPWATDLLNRRFNEACHFSIQAIDWVEFQVIGGSKDRVVNLSTKKCSYDEFQTYLLPYTHAMKAISANMQPLNSTRTITRLGLRRRDMRFPFTQLGIPMSGTSPMTFNKLSFCHQVGEVKLEDLGGKRFHQLGKAADDVDVHNARAMTTNTDNVISVVLEDSGPSDNLEMIFATHDVAAVVTRTTKQNDCYDWGTIKSKTQDVAAAVTSTTKQTEWDTQDVHMEEKTFKSNGGDVGTSWGTMEEECKKPYASDALPRSGWGTEDVIPMKTLDNSSKSTSWEQQKSPECYKGWGSLDESNQPASSNG</sequence>
<name>A0A061E374_THECC</name>
<feature type="domain" description="Transposase MuDR plant" evidence="2">
    <location>
        <begin position="319"/>
        <end position="378"/>
    </location>
</feature>
<accession>A0A061E374</accession>
<dbReference type="InParanoid" id="A0A061E374"/>
<evidence type="ECO:0000256" key="1">
    <source>
        <dbReference type="SAM" id="MobiDB-lite"/>
    </source>
</evidence>
<feature type="compositionally biased region" description="Polar residues" evidence="1">
    <location>
        <begin position="798"/>
        <end position="808"/>
    </location>
</feature>
<dbReference type="PANTHER" id="PTHR31973:SF195">
    <property type="entry name" value="MUDR FAMILY TRANSPOSASE"/>
    <property type="match status" value="1"/>
</dbReference>
<dbReference type="Proteomes" id="UP000026915">
    <property type="component" value="Chromosome 2"/>
</dbReference>
<reference evidence="3 4" key="1">
    <citation type="journal article" date="2013" name="Genome Biol.">
        <title>The genome sequence of the most widely cultivated cacao type and its use to identify candidate genes regulating pod color.</title>
        <authorList>
            <person name="Motamayor J.C."/>
            <person name="Mockaitis K."/>
            <person name="Schmutz J."/>
            <person name="Haiminen N."/>
            <person name="Iii D.L."/>
            <person name="Cornejo O."/>
            <person name="Findley S.D."/>
            <person name="Zheng P."/>
            <person name="Utro F."/>
            <person name="Royaert S."/>
            <person name="Saski C."/>
            <person name="Jenkins J."/>
            <person name="Podicheti R."/>
            <person name="Zhao M."/>
            <person name="Scheffler B.E."/>
            <person name="Stack J.C."/>
            <person name="Feltus F.A."/>
            <person name="Mustiga G.M."/>
            <person name="Amores F."/>
            <person name="Phillips W."/>
            <person name="Marelli J.P."/>
            <person name="May G.D."/>
            <person name="Shapiro H."/>
            <person name="Ma J."/>
            <person name="Bustamante C.D."/>
            <person name="Schnell R.J."/>
            <person name="Main D."/>
            <person name="Gilbert D."/>
            <person name="Parida L."/>
            <person name="Kuhn D.N."/>
        </authorList>
    </citation>
    <scope>NUCLEOTIDE SEQUENCE [LARGE SCALE GENOMIC DNA]</scope>
    <source>
        <strain evidence="4">cv. Matina 1-6</strain>
    </source>
</reference>
<feature type="compositionally biased region" description="Polar residues" evidence="1">
    <location>
        <begin position="773"/>
        <end position="787"/>
    </location>
</feature>
<feature type="region of interest" description="Disordered" evidence="1">
    <location>
        <begin position="752"/>
        <end position="808"/>
    </location>
</feature>
<dbReference type="Gramene" id="EOX99494">
    <property type="protein sequence ID" value="EOX99494"/>
    <property type="gene ID" value="TCM_008177"/>
</dbReference>
<evidence type="ECO:0000313" key="4">
    <source>
        <dbReference type="Proteomes" id="UP000026915"/>
    </source>
</evidence>
<gene>
    <name evidence="3" type="ORF">TCM_008177</name>
</gene>
<dbReference type="Pfam" id="PF03108">
    <property type="entry name" value="DBD_Tnp_Mut"/>
    <property type="match status" value="1"/>
</dbReference>
<keyword evidence="4" id="KW-1185">Reference proteome</keyword>